<feature type="domain" description="OmpA-like" evidence="6">
    <location>
        <begin position="491"/>
        <end position="606"/>
    </location>
</feature>
<dbReference type="Pfam" id="PF13620">
    <property type="entry name" value="CarboxypepD_reg"/>
    <property type="match status" value="1"/>
</dbReference>
<keyword evidence="8" id="KW-1185">Reference proteome</keyword>
<dbReference type="Pfam" id="PF07676">
    <property type="entry name" value="PD40"/>
    <property type="match status" value="2"/>
</dbReference>
<sequence length="606" mass="68258">MGQNKDTAEADKLFETFEYIDAADEYLKLVNKGKANAYIYKQLAESHYNLFNYKEAAKWYAKATEYKQDAETYFRYAEMLKAEGKYKEANEQMKEFAKLAPKDQRAVSFNKNPDYLPQLRSQTKLFDERILDINDKKNSDFAAVLTDENILYFTSSRNTAKRKYGRNEEPYLDVYKASYDAKTGKIGKPEALTDINTKWHDGPVAVTSDGKIMYFASESFMSGEYDKNSTASQLTGLIYLFRATKKDGKWTNVKPVPFNSDSWSTGNPAISKDGKTLYFTSNREGSIGNTDIWKVEVKGNNTYGEPINLGPEINTEAKETFPYITDDNKLFFSSNGHNGFGGLDIFMVDLANDGDVINVGEPVNSPQDDFAFSFNITNNIGFFSSNRKGKDNMYLAIPVCGVEVFVTVKDKNTGKPLANANVTILDDKQYSIETRKTDANGKLSYDVDCDRVYSLKVAAKGYENSELSLTKTKGGDVNVDALLKPLDDIIVDGAIMLKNIYFDYNKSNIKPETAAELDKLVGIMEQNPDMKIEVKAHSDNRGSDQYNLELSDRRARATVQYVISQGIDKSRISGKGYGESQLKIDCNDCTEEQHAVNRRTEFIIVE</sequence>
<evidence type="ECO:0000313" key="8">
    <source>
        <dbReference type="Proteomes" id="UP000615760"/>
    </source>
</evidence>
<dbReference type="InterPro" id="IPR036737">
    <property type="entry name" value="OmpA-like_sf"/>
</dbReference>
<dbReference type="PANTHER" id="PTHR30329:SF21">
    <property type="entry name" value="LIPOPROTEIN YIAD-RELATED"/>
    <property type="match status" value="1"/>
</dbReference>
<evidence type="ECO:0000259" key="6">
    <source>
        <dbReference type="PROSITE" id="PS51123"/>
    </source>
</evidence>
<accession>A0ABQ1JZ85</accession>
<dbReference type="Gene3D" id="2.120.10.30">
    <property type="entry name" value="TolB, C-terminal domain"/>
    <property type="match status" value="1"/>
</dbReference>
<name>A0ABQ1JZ85_9FLAO</name>
<evidence type="ECO:0000256" key="5">
    <source>
        <dbReference type="PROSITE-ProRule" id="PRU00473"/>
    </source>
</evidence>
<dbReference type="CDD" id="cd07185">
    <property type="entry name" value="OmpA_C-like"/>
    <property type="match status" value="1"/>
</dbReference>
<proteinExistence type="predicted"/>
<evidence type="ECO:0000256" key="3">
    <source>
        <dbReference type="ARBA" id="ARBA00023237"/>
    </source>
</evidence>
<dbReference type="EMBL" id="BMJE01000004">
    <property type="protein sequence ID" value="GGB78974.1"/>
    <property type="molecule type" value="Genomic_DNA"/>
</dbReference>
<keyword evidence="4" id="KW-0802">TPR repeat</keyword>
<dbReference type="InterPro" id="IPR019734">
    <property type="entry name" value="TPR_rpt"/>
</dbReference>
<protein>
    <submittedName>
        <fullName evidence="7">Cell envelope biogenesis protein OmpA</fullName>
    </submittedName>
</protein>
<comment type="subcellular location">
    <subcellularLocation>
        <location evidence="1">Cell outer membrane</location>
    </subcellularLocation>
</comment>
<keyword evidence="3" id="KW-0998">Cell outer membrane</keyword>
<dbReference type="InterPro" id="IPR008969">
    <property type="entry name" value="CarboxyPept-like_regulatory"/>
</dbReference>
<dbReference type="InterPro" id="IPR011990">
    <property type="entry name" value="TPR-like_helical_dom_sf"/>
</dbReference>
<dbReference type="PRINTS" id="PR01021">
    <property type="entry name" value="OMPADOMAIN"/>
</dbReference>
<dbReference type="PROSITE" id="PS51123">
    <property type="entry name" value="OMPA_2"/>
    <property type="match status" value="1"/>
</dbReference>
<dbReference type="InterPro" id="IPR050330">
    <property type="entry name" value="Bact_OuterMem_StrucFunc"/>
</dbReference>
<dbReference type="SUPFAM" id="SSF82171">
    <property type="entry name" value="DPP6 N-terminal domain-like"/>
    <property type="match status" value="1"/>
</dbReference>
<dbReference type="Gene3D" id="3.30.1330.60">
    <property type="entry name" value="OmpA-like domain"/>
    <property type="match status" value="1"/>
</dbReference>
<keyword evidence="2 5" id="KW-0472">Membrane</keyword>
<dbReference type="Gene3D" id="2.60.40.1120">
    <property type="entry name" value="Carboxypeptidase-like, regulatory domain"/>
    <property type="match status" value="1"/>
</dbReference>
<evidence type="ECO:0000313" key="7">
    <source>
        <dbReference type="EMBL" id="GGB78974.1"/>
    </source>
</evidence>
<dbReference type="InterPro" id="IPR006664">
    <property type="entry name" value="OMP_bac"/>
</dbReference>
<feature type="repeat" description="TPR" evidence="4">
    <location>
        <begin position="70"/>
        <end position="103"/>
    </location>
</feature>
<evidence type="ECO:0000256" key="2">
    <source>
        <dbReference type="ARBA" id="ARBA00023136"/>
    </source>
</evidence>
<organism evidence="7 8">
    <name type="scientific">Flavobacterium suaedae</name>
    <dbReference type="NCBI Taxonomy" id="1767027"/>
    <lineage>
        <taxon>Bacteria</taxon>
        <taxon>Pseudomonadati</taxon>
        <taxon>Bacteroidota</taxon>
        <taxon>Flavobacteriia</taxon>
        <taxon>Flavobacteriales</taxon>
        <taxon>Flavobacteriaceae</taxon>
        <taxon>Flavobacterium</taxon>
    </lineage>
</organism>
<dbReference type="InterPro" id="IPR011659">
    <property type="entry name" value="WD40"/>
</dbReference>
<evidence type="ECO:0000256" key="1">
    <source>
        <dbReference type="ARBA" id="ARBA00004442"/>
    </source>
</evidence>
<reference evidence="8" key="1">
    <citation type="journal article" date="2019" name="Int. J. Syst. Evol. Microbiol.">
        <title>The Global Catalogue of Microorganisms (GCM) 10K type strain sequencing project: providing services to taxonomists for standard genome sequencing and annotation.</title>
        <authorList>
            <consortium name="The Broad Institute Genomics Platform"/>
            <consortium name="The Broad Institute Genome Sequencing Center for Infectious Disease"/>
            <person name="Wu L."/>
            <person name="Ma J."/>
        </authorList>
    </citation>
    <scope>NUCLEOTIDE SEQUENCE [LARGE SCALE GENOMIC DNA]</scope>
    <source>
        <strain evidence="8">CGMCC 1.15461</strain>
    </source>
</reference>
<dbReference type="SUPFAM" id="SSF48452">
    <property type="entry name" value="TPR-like"/>
    <property type="match status" value="1"/>
</dbReference>
<dbReference type="Gene3D" id="1.25.40.10">
    <property type="entry name" value="Tetratricopeptide repeat domain"/>
    <property type="match status" value="1"/>
</dbReference>
<dbReference type="InterPro" id="IPR011042">
    <property type="entry name" value="6-blade_b-propeller_TolB-like"/>
</dbReference>
<dbReference type="SUPFAM" id="SSF49464">
    <property type="entry name" value="Carboxypeptidase regulatory domain-like"/>
    <property type="match status" value="1"/>
</dbReference>
<gene>
    <name evidence="7" type="ORF">GCM10007424_18940</name>
</gene>
<dbReference type="Pfam" id="PF00691">
    <property type="entry name" value="OmpA"/>
    <property type="match status" value="1"/>
</dbReference>
<dbReference type="PANTHER" id="PTHR30329">
    <property type="entry name" value="STATOR ELEMENT OF FLAGELLAR MOTOR COMPLEX"/>
    <property type="match status" value="1"/>
</dbReference>
<dbReference type="PROSITE" id="PS50005">
    <property type="entry name" value="TPR"/>
    <property type="match status" value="1"/>
</dbReference>
<dbReference type="InterPro" id="IPR006665">
    <property type="entry name" value="OmpA-like"/>
</dbReference>
<dbReference type="Proteomes" id="UP000615760">
    <property type="component" value="Unassembled WGS sequence"/>
</dbReference>
<dbReference type="SUPFAM" id="SSF103088">
    <property type="entry name" value="OmpA-like"/>
    <property type="match status" value="1"/>
</dbReference>
<evidence type="ECO:0000256" key="4">
    <source>
        <dbReference type="PROSITE-ProRule" id="PRU00339"/>
    </source>
</evidence>
<comment type="caution">
    <text evidence="7">The sequence shown here is derived from an EMBL/GenBank/DDBJ whole genome shotgun (WGS) entry which is preliminary data.</text>
</comment>